<gene>
    <name evidence="2" type="ORF">DV451_001180</name>
</gene>
<proteinExistence type="predicted"/>
<keyword evidence="1" id="KW-0812">Transmembrane</keyword>
<keyword evidence="1" id="KW-0472">Membrane</keyword>
<comment type="caution">
    <text evidence="2">The sequence shown here is derived from an EMBL/GenBank/DDBJ whole genome shotgun (WGS) entry which is preliminary data.</text>
</comment>
<reference evidence="2" key="1">
    <citation type="journal article" date="2020" name="Front. Microbiol.">
        <title>Phenotypic and Genetic Characterization of the Cheese Ripening Yeast Geotrichum candidum.</title>
        <authorList>
            <person name="Perkins V."/>
            <person name="Vignola S."/>
            <person name="Lessard M.H."/>
            <person name="Plante P.L."/>
            <person name="Corbeil J."/>
            <person name="Dugat-Bony E."/>
            <person name="Frenette M."/>
            <person name="Labrie S."/>
        </authorList>
    </citation>
    <scope>NUCLEOTIDE SEQUENCE</scope>
    <source>
        <strain evidence="2">LMA-70</strain>
    </source>
</reference>
<feature type="transmembrane region" description="Helical" evidence="1">
    <location>
        <begin position="12"/>
        <end position="33"/>
    </location>
</feature>
<protein>
    <submittedName>
        <fullName evidence="2">Uncharacterized protein</fullName>
    </submittedName>
</protein>
<evidence type="ECO:0000313" key="3">
    <source>
        <dbReference type="Proteomes" id="UP000750522"/>
    </source>
</evidence>
<feature type="transmembrane region" description="Helical" evidence="1">
    <location>
        <begin position="79"/>
        <end position="100"/>
    </location>
</feature>
<evidence type="ECO:0000256" key="1">
    <source>
        <dbReference type="SAM" id="Phobius"/>
    </source>
</evidence>
<keyword evidence="1" id="KW-1133">Transmembrane helix</keyword>
<name>A0A9P5G8D0_GEOCN</name>
<dbReference type="AlphaFoldDB" id="A0A9P5G8D0"/>
<sequence>MQILIRAVLGQILTVVANILMVCLLAALAMVISPFTTKYSFYLHLANQPLLEQLRMAFNSFTKRRYMIGQTGRKPLGSCLGMFLIALFGLITVFISTAVYQTSHTELKNTSNGAARLISTDNMPTRNKYGDNGNVKYPVISDQFLGTNTTSTFANGFPQDVMATEFWNNDIAHSTQTKSEFSGNVSVSLSDLNWLSIKGSDGVTTTVLMSLDGITAESLPNSTPGTLSVQLLDNGLPALFDVPVVSQSTGNKYAFAVAGVYTLDYVQFDLLKFESKVWTNGENLESYYEFLAEQAPFTNENGTDLFNHTYDYSNKNTYDKSDLESDLQKTGDNTVKYSLIGMRNLTKETDLFQSYALTKRSVYRESSITSVNNTINLVEMHYQVQIAKYSKPAQLQDEFKVRYTAGTHSDGGAALPVTPVFTTLQSDFVNMASLTGNDKIADLFTPETYIDIFPTIIVIIVYGAVTFLATIIALAWNFKRYANKAYSFPLELINFLLYNPGMALMPVFQKVRRAKLSMVDGYDPSAGYNHLGLVDPEDALRITRDEPDVPYGLIYKTPTSMLDAGAYPGYA</sequence>
<dbReference type="EMBL" id="QQZK01000016">
    <property type="protein sequence ID" value="KAF5103952.1"/>
    <property type="molecule type" value="Genomic_DNA"/>
</dbReference>
<reference evidence="2" key="2">
    <citation type="submission" date="2020-01" db="EMBL/GenBank/DDBJ databases">
        <authorList>
            <person name="Perkins V."/>
            <person name="Lessard M.-H."/>
            <person name="Dugat-Bony E."/>
            <person name="Frenette M."/>
            <person name="Labrie S."/>
        </authorList>
    </citation>
    <scope>NUCLEOTIDE SEQUENCE</scope>
    <source>
        <strain evidence="2">LMA-70</strain>
    </source>
</reference>
<accession>A0A9P5G8D0</accession>
<feature type="transmembrane region" description="Helical" evidence="1">
    <location>
        <begin position="452"/>
        <end position="476"/>
    </location>
</feature>
<dbReference type="Proteomes" id="UP000750522">
    <property type="component" value="Unassembled WGS sequence"/>
</dbReference>
<evidence type="ECO:0000313" key="2">
    <source>
        <dbReference type="EMBL" id="KAF5103952.1"/>
    </source>
</evidence>
<organism evidence="2 3">
    <name type="scientific">Geotrichum candidum</name>
    <name type="common">Oospora lactis</name>
    <name type="synonym">Dipodascus geotrichum</name>
    <dbReference type="NCBI Taxonomy" id="1173061"/>
    <lineage>
        <taxon>Eukaryota</taxon>
        <taxon>Fungi</taxon>
        <taxon>Dikarya</taxon>
        <taxon>Ascomycota</taxon>
        <taxon>Saccharomycotina</taxon>
        <taxon>Dipodascomycetes</taxon>
        <taxon>Dipodascales</taxon>
        <taxon>Dipodascaceae</taxon>
        <taxon>Geotrichum</taxon>
    </lineage>
</organism>